<dbReference type="Gene3D" id="1.20.1250.20">
    <property type="entry name" value="MFS general substrate transporter like domains"/>
    <property type="match status" value="2"/>
</dbReference>
<evidence type="ECO:0000256" key="2">
    <source>
        <dbReference type="ARBA" id="ARBA00022475"/>
    </source>
</evidence>
<protein>
    <submittedName>
        <fullName evidence="8">MFS transporter</fullName>
    </submittedName>
</protein>
<feature type="transmembrane region" description="Helical" evidence="6">
    <location>
        <begin position="46"/>
        <end position="65"/>
    </location>
</feature>
<accession>A0ABQ1M0M2</accession>
<feature type="transmembrane region" description="Helical" evidence="6">
    <location>
        <begin position="359"/>
        <end position="380"/>
    </location>
</feature>
<reference evidence="9" key="1">
    <citation type="journal article" date="2019" name="Int. J. Syst. Evol. Microbiol.">
        <title>The Global Catalogue of Microorganisms (GCM) 10K type strain sequencing project: providing services to taxonomists for standard genome sequencing and annotation.</title>
        <authorList>
            <consortium name="The Broad Institute Genomics Platform"/>
            <consortium name="The Broad Institute Genome Sequencing Center for Infectious Disease"/>
            <person name="Wu L."/>
            <person name="Ma J."/>
        </authorList>
    </citation>
    <scope>NUCLEOTIDE SEQUENCE [LARGE SCALE GENOMIC DNA]</scope>
    <source>
        <strain evidence="9">CGMCC 1.15342</strain>
    </source>
</reference>
<sequence>MNRAKTVFALLPIVFGFFITGFVDVVGISSSYVQRDFNLSDTMANFLPFAVFIWFFIFSIPTGMLMNRVGRKTTVQISNGITLVAMMIPFVYYSYASCLLAFGLLGIANTMLQVAQNPLLANVVSGKQLTGALTTGQFIKAISSFSGPFIAAFAASYFGSWQTMFPLFAGITLISSIWLQVSPIPREQQNQQPSTFPEVWGLLSNKTVLLLFLGILFIVGLDVGINITTPKLLMERCQLPLQEAGYGVSVYFACRTIGTFIGAFLLARYSASGLLKISTLVAVSALALLFSASDKMTIFLLVGIVGFAGANVFPILFSMALGTLPDKANEISGLMVTGVAGGALIPLVMGVITDHWGSQLGAVAVIMCCSVYLLACAFLLKPRTTT</sequence>
<gene>
    <name evidence="8" type="ORF">GCM10011386_24350</name>
</gene>
<feature type="transmembrane region" description="Helical" evidence="6">
    <location>
        <begin position="333"/>
        <end position="353"/>
    </location>
</feature>
<feature type="transmembrane region" description="Helical" evidence="6">
    <location>
        <begin position="208"/>
        <end position="228"/>
    </location>
</feature>
<evidence type="ECO:0000313" key="8">
    <source>
        <dbReference type="EMBL" id="GGC31430.1"/>
    </source>
</evidence>
<dbReference type="InterPro" id="IPR020846">
    <property type="entry name" value="MFS_dom"/>
</dbReference>
<dbReference type="SUPFAM" id="SSF103473">
    <property type="entry name" value="MFS general substrate transporter"/>
    <property type="match status" value="1"/>
</dbReference>
<evidence type="ECO:0000256" key="5">
    <source>
        <dbReference type="ARBA" id="ARBA00023136"/>
    </source>
</evidence>
<dbReference type="PANTHER" id="PTHR43702:SF3">
    <property type="entry name" value="PROTEIN TSGA"/>
    <property type="match status" value="1"/>
</dbReference>
<keyword evidence="2" id="KW-1003">Cell membrane</keyword>
<evidence type="ECO:0000313" key="9">
    <source>
        <dbReference type="Proteomes" id="UP000597338"/>
    </source>
</evidence>
<evidence type="ECO:0000259" key="7">
    <source>
        <dbReference type="PROSITE" id="PS50850"/>
    </source>
</evidence>
<dbReference type="Pfam" id="PF07690">
    <property type="entry name" value="MFS_1"/>
    <property type="match status" value="1"/>
</dbReference>
<feature type="transmembrane region" description="Helical" evidence="6">
    <location>
        <begin position="101"/>
        <end position="126"/>
    </location>
</feature>
<dbReference type="PANTHER" id="PTHR43702">
    <property type="entry name" value="L-FUCOSE-PROTON SYMPORTER"/>
    <property type="match status" value="1"/>
</dbReference>
<evidence type="ECO:0000256" key="3">
    <source>
        <dbReference type="ARBA" id="ARBA00022692"/>
    </source>
</evidence>
<dbReference type="PROSITE" id="PS50850">
    <property type="entry name" value="MFS"/>
    <property type="match status" value="1"/>
</dbReference>
<organism evidence="8 9">
    <name type="scientific">Parapedobacter defluvii</name>
    <dbReference type="NCBI Taxonomy" id="2045106"/>
    <lineage>
        <taxon>Bacteria</taxon>
        <taxon>Pseudomonadati</taxon>
        <taxon>Bacteroidota</taxon>
        <taxon>Sphingobacteriia</taxon>
        <taxon>Sphingobacteriales</taxon>
        <taxon>Sphingobacteriaceae</taxon>
        <taxon>Parapedobacter</taxon>
    </lineage>
</organism>
<evidence type="ECO:0000256" key="1">
    <source>
        <dbReference type="ARBA" id="ARBA00004429"/>
    </source>
</evidence>
<dbReference type="EMBL" id="BMIK01000007">
    <property type="protein sequence ID" value="GGC31430.1"/>
    <property type="molecule type" value="Genomic_DNA"/>
</dbReference>
<dbReference type="Proteomes" id="UP000597338">
    <property type="component" value="Unassembled WGS sequence"/>
</dbReference>
<proteinExistence type="predicted"/>
<feature type="domain" description="Major facilitator superfamily (MFS) profile" evidence="7">
    <location>
        <begin position="5"/>
        <end position="385"/>
    </location>
</feature>
<keyword evidence="3 6" id="KW-0812">Transmembrane</keyword>
<feature type="transmembrane region" description="Helical" evidence="6">
    <location>
        <begin position="248"/>
        <end position="267"/>
    </location>
</feature>
<feature type="transmembrane region" description="Helical" evidence="6">
    <location>
        <begin position="298"/>
        <end position="321"/>
    </location>
</feature>
<dbReference type="InterPro" id="IPR050375">
    <property type="entry name" value="MFS_TsgA-like"/>
</dbReference>
<feature type="transmembrane region" description="Helical" evidence="6">
    <location>
        <begin position="7"/>
        <end position="26"/>
    </location>
</feature>
<comment type="caution">
    <text evidence="8">The sequence shown here is derived from an EMBL/GenBank/DDBJ whole genome shotgun (WGS) entry which is preliminary data.</text>
</comment>
<name>A0ABQ1M0M2_9SPHI</name>
<keyword evidence="5 6" id="KW-0472">Membrane</keyword>
<comment type="subcellular location">
    <subcellularLocation>
        <location evidence="1">Cell inner membrane</location>
        <topology evidence="1">Multi-pass membrane protein</topology>
    </subcellularLocation>
</comment>
<feature type="transmembrane region" description="Helical" evidence="6">
    <location>
        <begin position="164"/>
        <end position="181"/>
    </location>
</feature>
<evidence type="ECO:0000256" key="4">
    <source>
        <dbReference type="ARBA" id="ARBA00022989"/>
    </source>
</evidence>
<dbReference type="RefSeq" id="WP_188751051.1">
    <property type="nucleotide sequence ID" value="NZ_BMIK01000007.1"/>
</dbReference>
<feature type="transmembrane region" description="Helical" evidence="6">
    <location>
        <begin position="274"/>
        <end position="292"/>
    </location>
</feature>
<evidence type="ECO:0000256" key="6">
    <source>
        <dbReference type="SAM" id="Phobius"/>
    </source>
</evidence>
<keyword evidence="4 6" id="KW-1133">Transmembrane helix</keyword>
<dbReference type="InterPro" id="IPR036259">
    <property type="entry name" value="MFS_trans_sf"/>
</dbReference>
<dbReference type="InterPro" id="IPR011701">
    <property type="entry name" value="MFS"/>
</dbReference>
<keyword evidence="9" id="KW-1185">Reference proteome</keyword>